<dbReference type="PANTHER" id="PTHR43126:SF1">
    <property type="entry name" value="D-ALANYL-D-ALANINE DIPEPTIDASE"/>
    <property type="match status" value="1"/>
</dbReference>
<dbReference type="GO" id="GO:0006508">
    <property type="term" value="P:proteolysis"/>
    <property type="evidence" value="ECO:0007669"/>
    <property type="project" value="UniProtKB-KW"/>
</dbReference>
<evidence type="ECO:0000256" key="4">
    <source>
        <dbReference type="ARBA" id="ARBA00022801"/>
    </source>
</evidence>
<evidence type="ECO:0000256" key="10">
    <source>
        <dbReference type="PIRNR" id="PIRNR026671"/>
    </source>
</evidence>
<evidence type="ECO:0000256" key="3">
    <source>
        <dbReference type="ARBA" id="ARBA00022723"/>
    </source>
</evidence>
<dbReference type="Proteomes" id="UP000295717">
    <property type="component" value="Unassembled WGS sequence"/>
</dbReference>
<sequence length="257" mass="28214">MSFAVVRAVWLATLMAVPSVAAVAEPLPDGFVHLHALAPEIVQDMRYHGSYNFIGRPIDGYLAPSCILTRPAAEALKAVQTEVGQAGLRVKVFDCYRPTRAVAHFVRWSQDVADQKMKTAFYPRIDKADFFRLGYVAERSGHSRGSTVDLVLEPIQAETDSSVAVDAHTLVDCAAPHAERHPDSPLDFGTGFDCMDPLSHPDSTAVPAAAQANRARLAEAMVRHGFRPLPEEWWHFTLEAEPFPDTYFDFPVTAPGG</sequence>
<dbReference type="GO" id="GO:0160237">
    <property type="term" value="F:D-Ala-D-Ala dipeptidase activity"/>
    <property type="evidence" value="ECO:0007669"/>
    <property type="project" value="UniProtKB-EC"/>
</dbReference>
<dbReference type="CDD" id="cd14817">
    <property type="entry name" value="D-Ala-D-Ala_dipeptidase_VanX"/>
    <property type="match status" value="1"/>
</dbReference>
<feature type="chain" id="PRO_5020896824" description="D-alanyl-D-alanine dipeptidase" evidence="11">
    <location>
        <begin position="22"/>
        <end position="257"/>
    </location>
</feature>
<proteinExistence type="inferred from homology"/>
<dbReference type="AlphaFoldDB" id="A0A4R3MUY9"/>
<dbReference type="HAMAP" id="MF_01924">
    <property type="entry name" value="A_A_dipeptidase"/>
    <property type="match status" value="1"/>
</dbReference>
<organism evidence="12 13">
    <name type="scientific">Thiobaca trueperi</name>
    <dbReference type="NCBI Taxonomy" id="127458"/>
    <lineage>
        <taxon>Bacteria</taxon>
        <taxon>Pseudomonadati</taxon>
        <taxon>Pseudomonadota</taxon>
        <taxon>Gammaproteobacteria</taxon>
        <taxon>Chromatiales</taxon>
        <taxon>Chromatiaceae</taxon>
        <taxon>Thiobaca</taxon>
    </lineage>
</organism>
<accession>A0A4R3MUY9</accession>
<reference evidence="12 13" key="1">
    <citation type="submission" date="2019-03" db="EMBL/GenBank/DDBJ databases">
        <title>Genomic Encyclopedia of Type Strains, Phase IV (KMG-IV): sequencing the most valuable type-strain genomes for metagenomic binning, comparative biology and taxonomic classification.</title>
        <authorList>
            <person name="Goeker M."/>
        </authorList>
    </citation>
    <scope>NUCLEOTIDE SEQUENCE [LARGE SCALE GENOMIC DNA]</scope>
    <source>
        <strain evidence="12 13">DSM 13587</strain>
    </source>
</reference>
<dbReference type="GO" id="GO:0071555">
    <property type="term" value="P:cell wall organization"/>
    <property type="evidence" value="ECO:0007669"/>
    <property type="project" value="UniProtKB-KW"/>
</dbReference>
<dbReference type="GO" id="GO:0008237">
    <property type="term" value="F:metallopeptidase activity"/>
    <property type="evidence" value="ECO:0007669"/>
    <property type="project" value="UniProtKB-KW"/>
</dbReference>
<keyword evidence="5 9" id="KW-0862">Zinc</keyword>
<keyword evidence="8 10" id="KW-0961">Cell wall biogenesis/degradation</keyword>
<dbReference type="SUPFAM" id="SSF55166">
    <property type="entry name" value="Hedgehog/DD-peptidase"/>
    <property type="match status" value="1"/>
</dbReference>
<feature type="binding site" evidence="9">
    <location>
        <position position="149"/>
    </location>
    <ligand>
        <name>Zn(2+)</name>
        <dbReference type="ChEBI" id="CHEBI:29105"/>
        <note>catalytic</note>
    </ligand>
</feature>
<evidence type="ECO:0000256" key="8">
    <source>
        <dbReference type="ARBA" id="ARBA00023316"/>
    </source>
</evidence>
<comment type="catalytic activity">
    <reaction evidence="1 9 10">
        <text>D-alanyl-D-alanine + H2O = 2 D-alanine</text>
        <dbReference type="Rhea" id="RHEA:20661"/>
        <dbReference type="ChEBI" id="CHEBI:15377"/>
        <dbReference type="ChEBI" id="CHEBI:57416"/>
        <dbReference type="ChEBI" id="CHEBI:57822"/>
        <dbReference type="EC" id="3.4.13.22"/>
    </reaction>
</comment>
<dbReference type="EC" id="3.4.13.22" evidence="9 10"/>
<dbReference type="GO" id="GO:0008270">
    <property type="term" value="F:zinc ion binding"/>
    <property type="evidence" value="ECO:0007669"/>
    <property type="project" value="UniProtKB-UniRule"/>
</dbReference>
<dbReference type="InterPro" id="IPR009045">
    <property type="entry name" value="Zn_M74/Hedgehog-like"/>
</dbReference>
<dbReference type="RefSeq" id="WP_207896202.1">
    <property type="nucleotide sequence ID" value="NZ_SMAO01000006.1"/>
</dbReference>
<keyword evidence="2 9" id="KW-0645">Protease</keyword>
<feature type="signal peptide" evidence="11">
    <location>
        <begin position="1"/>
        <end position="21"/>
    </location>
</feature>
<dbReference type="PANTHER" id="PTHR43126">
    <property type="entry name" value="D-ALANYL-D-ALANINE DIPEPTIDASE"/>
    <property type="match status" value="1"/>
</dbReference>
<dbReference type="Pfam" id="PF01427">
    <property type="entry name" value="Peptidase_M15"/>
    <property type="match status" value="1"/>
</dbReference>
<feature type="site" description="Transition state stabilizer" evidence="9">
    <location>
        <position position="97"/>
    </location>
</feature>
<keyword evidence="13" id="KW-1185">Reference proteome</keyword>
<evidence type="ECO:0000256" key="9">
    <source>
        <dbReference type="HAMAP-Rule" id="MF_01924"/>
    </source>
</evidence>
<keyword evidence="7 9" id="KW-0482">Metalloprotease</keyword>
<evidence type="ECO:0000256" key="11">
    <source>
        <dbReference type="SAM" id="SignalP"/>
    </source>
</evidence>
<keyword evidence="11" id="KW-0732">Signal</keyword>
<feature type="active site" description="Proton donor/acceptor" evidence="9">
    <location>
        <position position="232"/>
    </location>
</feature>
<dbReference type="InterPro" id="IPR000755">
    <property type="entry name" value="A_A_dipeptidase"/>
</dbReference>
<name>A0A4R3MUY9_9GAMM</name>
<keyword evidence="3 9" id="KW-0479">Metal-binding</keyword>
<evidence type="ECO:0000256" key="1">
    <source>
        <dbReference type="ARBA" id="ARBA00001362"/>
    </source>
</evidence>
<protein>
    <recommendedName>
        <fullName evidence="9 10">D-alanyl-D-alanine dipeptidase</fullName>
        <shortName evidence="9 10">D-Ala-D-Ala dipeptidase</shortName>
        <ecNumber evidence="9 10">3.4.13.22</ecNumber>
    </recommendedName>
</protein>
<evidence type="ECO:0000256" key="6">
    <source>
        <dbReference type="ARBA" id="ARBA00022997"/>
    </source>
</evidence>
<keyword evidence="4 9" id="KW-0378">Hydrolase</keyword>
<comment type="caution">
    <text evidence="12">The sequence shown here is derived from an EMBL/GenBank/DDBJ whole genome shotgun (WGS) entry which is preliminary data.</text>
</comment>
<evidence type="ECO:0000313" key="12">
    <source>
        <dbReference type="EMBL" id="TCT20144.1"/>
    </source>
</evidence>
<comment type="function">
    <text evidence="9 10">Catalyzes hydrolysis of the D-alanyl-D-alanine dipeptide.</text>
</comment>
<dbReference type="Gene3D" id="3.30.1380.10">
    <property type="match status" value="1"/>
</dbReference>
<evidence type="ECO:0000256" key="5">
    <source>
        <dbReference type="ARBA" id="ARBA00022833"/>
    </source>
</evidence>
<feature type="binding site" evidence="9">
    <location>
        <position position="235"/>
    </location>
    <ligand>
        <name>Zn(2+)</name>
        <dbReference type="ChEBI" id="CHEBI:29105"/>
        <note>catalytic</note>
    </ligand>
</feature>
<comment type="cofactor">
    <cofactor evidence="9">
        <name>Zn(2+)</name>
        <dbReference type="ChEBI" id="CHEBI:29105"/>
    </cofactor>
    <text evidence="9">Binds 1 zinc ion per subunit.</text>
</comment>
<evidence type="ECO:0000256" key="2">
    <source>
        <dbReference type="ARBA" id="ARBA00022670"/>
    </source>
</evidence>
<comment type="similarity">
    <text evidence="9 10">Belongs to the peptidase M15D family.</text>
</comment>
<dbReference type="EMBL" id="SMAO01000006">
    <property type="protein sequence ID" value="TCT20144.1"/>
    <property type="molecule type" value="Genomic_DNA"/>
</dbReference>
<dbReference type="PIRSF" id="PIRSF026671">
    <property type="entry name" value="AA_dipeptidase"/>
    <property type="match status" value="1"/>
</dbReference>
<evidence type="ECO:0000313" key="13">
    <source>
        <dbReference type="Proteomes" id="UP000295717"/>
    </source>
</evidence>
<gene>
    <name evidence="9" type="primary">ddpX</name>
    <name evidence="12" type="ORF">EDC35_10671</name>
</gene>
<keyword evidence="6 9" id="KW-0224">Dipeptidase</keyword>
<feature type="binding site" evidence="9">
    <location>
        <position position="142"/>
    </location>
    <ligand>
        <name>Zn(2+)</name>
        <dbReference type="ChEBI" id="CHEBI:29105"/>
        <note>catalytic</note>
    </ligand>
</feature>
<evidence type="ECO:0000256" key="7">
    <source>
        <dbReference type="ARBA" id="ARBA00023049"/>
    </source>
</evidence>